<proteinExistence type="predicted"/>
<dbReference type="InterPro" id="IPR029058">
    <property type="entry name" value="AB_hydrolase_fold"/>
</dbReference>
<dbReference type="SUPFAM" id="SSF53474">
    <property type="entry name" value="alpha/beta-Hydrolases"/>
    <property type="match status" value="1"/>
</dbReference>
<gene>
    <name evidence="3" type="ORF">EW146_g311</name>
</gene>
<dbReference type="PANTHER" id="PTHR33840:SF1">
    <property type="entry name" value="TLE1 PHOSPHOLIPASE DOMAIN-CONTAINING PROTEIN"/>
    <property type="match status" value="1"/>
</dbReference>
<evidence type="ECO:0000259" key="2">
    <source>
        <dbReference type="Pfam" id="PF09994"/>
    </source>
</evidence>
<evidence type="ECO:0000256" key="1">
    <source>
        <dbReference type="SAM" id="MobiDB-lite"/>
    </source>
</evidence>
<dbReference type="Pfam" id="PF09994">
    <property type="entry name" value="T6SS_Tle1-like_cat"/>
    <property type="match status" value="1"/>
</dbReference>
<evidence type="ECO:0000313" key="4">
    <source>
        <dbReference type="Proteomes" id="UP000310158"/>
    </source>
</evidence>
<name>A0A4S4M7Z7_9AGAM</name>
<dbReference type="PANTHER" id="PTHR33840">
    <property type="match status" value="1"/>
</dbReference>
<comment type="caution">
    <text evidence="3">The sequence shown here is derived from an EMBL/GenBank/DDBJ whole genome shotgun (WGS) entry which is preliminary data.</text>
</comment>
<keyword evidence="4" id="KW-1185">Reference proteome</keyword>
<accession>A0A4S4M7Z7</accession>
<dbReference type="Proteomes" id="UP000310158">
    <property type="component" value="Unassembled WGS sequence"/>
</dbReference>
<feature type="region of interest" description="Disordered" evidence="1">
    <location>
        <begin position="289"/>
        <end position="324"/>
    </location>
</feature>
<sequence length="487" mass="55618">MSASRFDLSRFRIQIPQTPINVESPHLRTSFSPDSSLPVPEDACPTCGRKKGTKNLIVCLDGTANQIGVKNTFVVQLYDLLEKDSGETFNPDEDPQRGKCCPRRQMAYYSSGLGTYATTRTFKLPLGLMKRWIRSFADVAFAWHFEEIVMKAYQWLSTYYESGDRIYLFGFSRGAYQVRTLAGMIGKVGLLYPGNIEQIPFAYEQYVKGSSTFRTPVLREAPVHFVGAWYSERDTVSSIGPFSRISLPFASFSDNVKFYRHALALDEHRVRFVAEYLDERTGMEELQAEKKLRSVQSDQTSGESDDALPSHSSIHQMRRPTDGSKPKIKEVWFVGSHSDVGGGNMINPALRIPSFSVDWMIHEARIAGLRFQPSKLWVSRDPFPARFLHHGVKPSLRGFWKCLERIPMKWLDYDHLGRARMKFSFHTGKPRRVLNSQKIHISVKLWYRFNPRVSPALAQTPGLMASLTQKNSFSIILKDGQWEFEVA</sequence>
<protein>
    <recommendedName>
        <fullName evidence="2">T6SS Phospholipase effector Tle1-like catalytic domain-containing protein</fullName>
    </recommendedName>
</protein>
<organism evidence="3 4">
    <name type="scientific">Bondarzewia mesenterica</name>
    <dbReference type="NCBI Taxonomy" id="1095465"/>
    <lineage>
        <taxon>Eukaryota</taxon>
        <taxon>Fungi</taxon>
        <taxon>Dikarya</taxon>
        <taxon>Basidiomycota</taxon>
        <taxon>Agaricomycotina</taxon>
        <taxon>Agaricomycetes</taxon>
        <taxon>Russulales</taxon>
        <taxon>Bondarzewiaceae</taxon>
        <taxon>Bondarzewia</taxon>
    </lineage>
</organism>
<reference evidence="3 4" key="1">
    <citation type="submission" date="2019-02" db="EMBL/GenBank/DDBJ databases">
        <title>Genome sequencing of the rare red list fungi Bondarzewia mesenterica.</title>
        <authorList>
            <person name="Buettner E."/>
            <person name="Kellner H."/>
        </authorList>
    </citation>
    <scope>NUCLEOTIDE SEQUENCE [LARGE SCALE GENOMIC DNA]</scope>
    <source>
        <strain evidence="3 4">DSM 108281</strain>
    </source>
</reference>
<feature type="domain" description="T6SS Phospholipase effector Tle1-like catalytic" evidence="2">
    <location>
        <begin position="54"/>
        <end position="363"/>
    </location>
</feature>
<dbReference type="AlphaFoldDB" id="A0A4S4M7Z7"/>
<evidence type="ECO:0000313" key="3">
    <source>
        <dbReference type="EMBL" id="THH21235.1"/>
    </source>
</evidence>
<dbReference type="InterPro" id="IPR018712">
    <property type="entry name" value="Tle1-like_cat"/>
</dbReference>
<dbReference type="OrthoDB" id="538223at2759"/>
<dbReference type="EMBL" id="SGPL01000006">
    <property type="protein sequence ID" value="THH21235.1"/>
    <property type="molecule type" value="Genomic_DNA"/>
</dbReference>